<evidence type="ECO:0000313" key="3">
    <source>
        <dbReference type="EMBL" id="MBB6128844.1"/>
    </source>
</evidence>
<keyword evidence="1" id="KW-0732">Signal</keyword>
<protein>
    <recommendedName>
        <fullName evidence="2">DUF3857 domain-containing protein</fullName>
    </recommendedName>
</protein>
<dbReference type="Proteomes" id="UP000548326">
    <property type="component" value="Unassembled WGS sequence"/>
</dbReference>
<dbReference type="AlphaFoldDB" id="A0A841JE39"/>
<proteinExistence type="predicted"/>
<evidence type="ECO:0000259" key="2">
    <source>
        <dbReference type="Pfam" id="PF12969"/>
    </source>
</evidence>
<feature type="chain" id="PRO_5032722632" description="DUF3857 domain-containing protein" evidence="1">
    <location>
        <begin position="20"/>
        <end position="636"/>
    </location>
</feature>
<dbReference type="Gene3D" id="3.10.620.30">
    <property type="match status" value="1"/>
</dbReference>
<sequence length="636" mass="72343">MKNCLLLLFLSIISIVASAQENYDVSLISKDLLPYASAVVRNNEVSVEVKDYDNTLYHIKTAVTILNKNGNNIADIVVWHNKSRVIKSIKGIVYNQFGKQVNKFSESDFEDVNAQDGFSLFQDLKVKHYNPAVTDYPYTIVYEYEVKSKQSLNFSDWEPNSTTGQAVEKSSYTFSCKPDFNIRYKEINMPAKVVIGTNKDGYKTYTWQVNNLKAIKDEPYSPNEDKYLSSVKIAPEKFSYEGITGSFNNWKEMGKWIYDKLLASRLQVPGATASYMKQLTDSITNPKLKAKKIYEYMQGKTHYISVQVGIGGYQPFLAADVDQQNYGDCKALVNYTQALFKTVNIDSYYCIVEAGSRKQSPLNDFASMNQFDHVILCLPFKNDTTFLECTSQKIPFGFLSDFTDDRTVLACTPEGGKLLHTPKYTASNNLQQRKATFVLDTQGNLSGQMQTIFKGTQYDNREGIIEEAPKERIKNLQKEYAINNMDIEKVDFKQDKSLHPITTETIKLSAGEYGSVNDGKITFLANATNRSHNVPREIRNRRHEVYINRGYTDEDEIVYTLPAGYHIDLRPTDVSINKPFGKFSATIMVKGNELVYKRHVQLIDGTYSKDIYQNLIDFFQAIVESDDNNVTLAKGN</sequence>
<dbReference type="Gene3D" id="2.60.40.3140">
    <property type="match status" value="1"/>
</dbReference>
<dbReference type="InterPro" id="IPR024618">
    <property type="entry name" value="DUF3857"/>
</dbReference>
<evidence type="ECO:0000313" key="4">
    <source>
        <dbReference type="Proteomes" id="UP000548326"/>
    </source>
</evidence>
<dbReference type="Gene3D" id="2.60.120.1130">
    <property type="match status" value="1"/>
</dbReference>
<name>A0A841JE39_9SPHI</name>
<comment type="caution">
    <text evidence="3">The sequence shown here is derived from an EMBL/GenBank/DDBJ whole genome shotgun (WGS) entry which is preliminary data.</text>
</comment>
<evidence type="ECO:0000256" key="1">
    <source>
        <dbReference type="SAM" id="SignalP"/>
    </source>
</evidence>
<organism evidence="3 4">
    <name type="scientific">Mucilaginibacter lappiensis</name>
    <dbReference type="NCBI Taxonomy" id="354630"/>
    <lineage>
        <taxon>Bacteria</taxon>
        <taxon>Pseudomonadati</taxon>
        <taxon>Bacteroidota</taxon>
        <taxon>Sphingobacteriia</taxon>
        <taxon>Sphingobacteriales</taxon>
        <taxon>Sphingobacteriaceae</taxon>
        <taxon>Mucilaginibacter</taxon>
    </lineage>
</organism>
<dbReference type="RefSeq" id="WP_183588175.1">
    <property type="nucleotide sequence ID" value="NZ_JACHCA010000007.1"/>
</dbReference>
<feature type="domain" description="DUF3857" evidence="2">
    <location>
        <begin position="57"/>
        <end position="216"/>
    </location>
</feature>
<dbReference type="Pfam" id="PF12969">
    <property type="entry name" value="DUF3857"/>
    <property type="match status" value="1"/>
</dbReference>
<reference evidence="3 4" key="1">
    <citation type="submission" date="2020-08" db="EMBL/GenBank/DDBJ databases">
        <title>Genomic Encyclopedia of Type Strains, Phase IV (KMG-V): Genome sequencing to study the core and pangenomes of soil and plant-associated prokaryotes.</title>
        <authorList>
            <person name="Whitman W."/>
        </authorList>
    </citation>
    <scope>NUCLEOTIDE SEQUENCE [LARGE SCALE GENOMIC DNA]</scope>
    <source>
        <strain evidence="3 4">MP601</strain>
    </source>
</reference>
<dbReference type="EMBL" id="JACHCA010000007">
    <property type="protein sequence ID" value="MBB6128844.1"/>
    <property type="molecule type" value="Genomic_DNA"/>
</dbReference>
<accession>A0A841JE39</accession>
<feature type="signal peptide" evidence="1">
    <location>
        <begin position="1"/>
        <end position="19"/>
    </location>
</feature>
<gene>
    <name evidence="3" type="ORF">HDF22_002967</name>
</gene>